<evidence type="ECO:0000313" key="2">
    <source>
        <dbReference type="EMBL" id="GAA4698048.1"/>
    </source>
</evidence>
<dbReference type="EMBL" id="BAABIM010000005">
    <property type="protein sequence ID" value="GAA4698048.1"/>
    <property type="molecule type" value="Genomic_DNA"/>
</dbReference>
<gene>
    <name evidence="2" type="ORF">GCM10023226_40680</name>
</gene>
<feature type="region of interest" description="Disordered" evidence="1">
    <location>
        <begin position="45"/>
        <end position="120"/>
    </location>
</feature>
<name>A0ABP8WZA7_9ACTN</name>
<evidence type="ECO:0000256" key="1">
    <source>
        <dbReference type="SAM" id="MobiDB-lite"/>
    </source>
</evidence>
<accession>A0ABP8WZA7</accession>
<evidence type="ECO:0000313" key="3">
    <source>
        <dbReference type="Proteomes" id="UP001500621"/>
    </source>
</evidence>
<dbReference type="RefSeq" id="WP_345271735.1">
    <property type="nucleotide sequence ID" value="NZ_BAABIM010000005.1"/>
</dbReference>
<reference evidence="3" key="1">
    <citation type="journal article" date="2019" name="Int. J. Syst. Evol. Microbiol.">
        <title>The Global Catalogue of Microorganisms (GCM) 10K type strain sequencing project: providing services to taxonomists for standard genome sequencing and annotation.</title>
        <authorList>
            <consortium name="The Broad Institute Genomics Platform"/>
            <consortium name="The Broad Institute Genome Sequencing Center for Infectious Disease"/>
            <person name="Wu L."/>
            <person name="Ma J."/>
        </authorList>
    </citation>
    <scope>NUCLEOTIDE SEQUENCE [LARGE SCALE GENOMIC DNA]</scope>
    <source>
        <strain evidence="3">JCM 18127</strain>
    </source>
</reference>
<keyword evidence="3" id="KW-1185">Reference proteome</keyword>
<organism evidence="2 3">
    <name type="scientific">Nocardioides nanhaiensis</name>
    <dbReference type="NCBI Taxonomy" id="1476871"/>
    <lineage>
        <taxon>Bacteria</taxon>
        <taxon>Bacillati</taxon>
        <taxon>Actinomycetota</taxon>
        <taxon>Actinomycetes</taxon>
        <taxon>Propionibacteriales</taxon>
        <taxon>Nocardioidaceae</taxon>
        <taxon>Nocardioides</taxon>
    </lineage>
</organism>
<dbReference type="Proteomes" id="UP001500621">
    <property type="component" value="Unassembled WGS sequence"/>
</dbReference>
<proteinExistence type="predicted"/>
<comment type="caution">
    <text evidence="2">The sequence shown here is derived from an EMBL/GenBank/DDBJ whole genome shotgun (WGS) entry which is preliminary data.</text>
</comment>
<feature type="compositionally biased region" description="Polar residues" evidence="1">
    <location>
        <begin position="107"/>
        <end position="120"/>
    </location>
</feature>
<protein>
    <submittedName>
        <fullName evidence="2">Uncharacterized protein</fullName>
    </submittedName>
</protein>
<sequence>MTTTTPPLVRLGTDLRSQKDRQGHEQYYEVALFFEKRRPARYWVQFPGQDPQPAFDTSARDPQPVPLGRVQGRGFRSGNHTAGKSDRDQVLHRFASSTTHAGRPSMSRPQASAHANTQLD</sequence>